<evidence type="ECO:0000256" key="2">
    <source>
        <dbReference type="SAM" id="Coils"/>
    </source>
</evidence>
<dbReference type="Gene3D" id="2.40.420.20">
    <property type="match status" value="1"/>
</dbReference>
<dbReference type="RefSeq" id="WP_378258678.1">
    <property type="nucleotide sequence ID" value="NZ_JBHSJV010000001.1"/>
</dbReference>
<name>A0ABW5N747_9FLAO</name>
<sequence>MKCIQYIGLPLMLVFLLGSCKSKKEEQKEEILRPVKYQTIGTIATQNVRTFSGVAKAGDEIELSFRSSGIITVSNIKVGQKVKKGDLIAKLDNVQANLSYEKAVSATISAKSSMKTAKSSLERMKSLYEKGSNSLSDYEAAKNAYQNALEQYESAKRNKSIQQSQVNYGYIYAPSDGTIAAKNNELNENVNPGQVIAVLNAGEQINVEVGLPENVINKVALSMKTSLSFSALNGKKYEGTIIEISPIVDTGSSTYPVKIAIKKPETAIKPGMAANVTFDFGEQEKIPSSQLIVPVKAVGEDGNGNFVFLIETADGKTGIVKKQTIEIGELTTEGFTVRSGITAGQKIATAGLQTLLDGQKVRLQ</sequence>
<organism evidence="5 6">
    <name type="scientific">Aquimarina hainanensis</name>
    <dbReference type="NCBI Taxonomy" id="1578017"/>
    <lineage>
        <taxon>Bacteria</taxon>
        <taxon>Pseudomonadati</taxon>
        <taxon>Bacteroidota</taxon>
        <taxon>Flavobacteriia</taxon>
        <taxon>Flavobacteriales</taxon>
        <taxon>Flavobacteriaceae</taxon>
        <taxon>Aquimarina</taxon>
    </lineage>
</organism>
<feature type="coiled-coil region" evidence="2">
    <location>
        <begin position="135"/>
        <end position="165"/>
    </location>
</feature>
<dbReference type="SUPFAM" id="SSF111369">
    <property type="entry name" value="HlyD-like secretion proteins"/>
    <property type="match status" value="1"/>
</dbReference>
<dbReference type="EMBL" id="JBHULX010000013">
    <property type="protein sequence ID" value="MFD2590862.1"/>
    <property type="molecule type" value="Genomic_DNA"/>
</dbReference>
<accession>A0ABW5N747</accession>
<dbReference type="InterPro" id="IPR058627">
    <property type="entry name" value="MdtA-like_C"/>
</dbReference>
<keyword evidence="2" id="KW-0175">Coiled coil</keyword>
<dbReference type="Gene3D" id="2.40.50.100">
    <property type="match status" value="1"/>
</dbReference>
<dbReference type="Gene3D" id="1.10.287.470">
    <property type="entry name" value="Helix hairpin bin"/>
    <property type="match status" value="1"/>
</dbReference>
<dbReference type="Pfam" id="PF25954">
    <property type="entry name" value="Beta-barrel_RND_2"/>
    <property type="match status" value="1"/>
</dbReference>
<dbReference type="Pfam" id="PF25967">
    <property type="entry name" value="RND-MFP_C"/>
    <property type="match status" value="1"/>
</dbReference>
<feature type="domain" description="CusB-like beta-barrel" evidence="3">
    <location>
        <begin position="207"/>
        <end position="278"/>
    </location>
</feature>
<dbReference type="PROSITE" id="PS51257">
    <property type="entry name" value="PROKAR_LIPOPROTEIN"/>
    <property type="match status" value="1"/>
</dbReference>
<keyword evidence="6" id="KW-1185">Reference proteome</keyword>
<comment type="similarity">
    <text evidence="1">Belongs to the membrane fusion protein (MFP) (TC 8.A.1) family.</text>
</comment>
<proteinExistence type="inferred from homology"/>
<evidence type="ECO:0000313" key="5">
    <source>
        <dbReference type="EMBL" id="MFD2590862.1"/>
    </source>
</evidence>
<feature type="domain" description="Multidrug resistance protein MdtA-like C-terminal permuted SH3" evidence="4">
    <location>
        <begin position="291"/>
        <end position="354"/>
    </location>
</feature>
<gene>
    <name evidence="5" type="ORF">ACFSTE_08480</name>
</gene>
<dbReference type="InterPro" id="IPR058792">
    <property type="entry name" value="Beta-barrel_RND_2"/>
</dbReference>
<comment type="caution">
    <text evidence="5">The sequence shown here is derived from an EMBL/GenBank/DDBJ whole genome shotgun (WGS) entry which is preliminary data.</text>
</comment>
<dbReference type="NCBIfam" id="TIGR01730">
    <property type="entry name" value="RND_mfp"/>
    <property type="match status" value="1"/>
</dbReference>
<dbReference type="Proteomes" id="UP001597459">
    <property type="component" value="Unassembled WGS sequence"/>
</dbReference>
<reference evidence="6" key="1">
    <citation type="journal article" date="2019" name="Int. J. Syst. Evol. Microbiol.">
        <title>The Global Catalogue of Microorganisms (GCM) 10K type strain sequencing project: providing services to taxonomists for standard genome sequencing and annotation.</title>
        <authorList>
            <consortium name="The Broad Institute Genomics Platform"/>
            <consortium name="The Broad Institute Genome Sequencing Center for Infectious Disease"/>
            <person name="Wu L."/>
            <person name="Ma J."/>
        </authorList>
    </citation>
    <scope>NUCLEOTIDE SEQUENCE [LARGE SCALE GENOMIC DNA]</scope>
    <source>
        <strain evidence="6">KCTC 42423</strain>
    </source>
</reference>
<protein>
    <submittedName>
        <fullName evidence="5">Efflux RND transporter periplasmic adaptor subunit</fullName>
    </submittedName>
</protein>
<dbReference type="InterPro" id="IPR006143">
    <property type="entry name" value="RND_pump_MFP"/>
</dbReference>
<evidence type="ECO:0000256" key="1">
    <source>
        <dbReference type="ARBA" id="ARBA00009477"/>
    </source>
</evidence>
<evidence type="ECO:0000259" key="4">
    <source>
        <dbReference type="Pfam" id="PF25967"/>
    </source>
</evidence>
<dbReference type="PANTHER" id="PTHR30469">
    <property type="entry name" value="MULTIDRUG RESISTANCE PROTEIN MDTA"/>
    <property type="match status" value="1"/>
</dbReference>
<evidence type="ECO:0000313" key="6">
    <source>
        <dbReference type="Proteomes" id="UP001597459"/>
    </source>
</evidence>
<evidence type="ECO:0000259" key="3">
    <source>
        <dbReference type="Pfam" id="PF25954"/>
    </source>
</evidence>
<dbReference type="Gene3D" id="2.40.30.170">
    <property type="match status" value="1"/>
</dbReference>